<keyword evidence="7" id="KW-1185">Reference proteome</keyword>
<dbReference type="RefSeq" id="WP_377552364.1">
    <property type="nucleotide sequence ID" value="NZ_JBHSBN010000035.1"/>
</dbReference>
<dbReference type="InterPro" id="IPR036271">
    <property type="entry name" value="Tet_transcr_reg_TetR-rel_C_sf"/>
</dbReference>
<name>A0ABV8KW28_9ACTN</name>
<evidence type="ECO:0000256" key="2">
    <source>
        <dbReference type="ARBA" id="ARBA00023125"/>
    </source>
</evidence>
<dbReference type="PANTHER" id="PTHR30055:SF234">
    <property type="entry name" value="HTH-TYPE TRANSCRIPTIONAL REGULATOR BETI"/>
    <property type="match status" value="1"/>
</dbReference>
<evidence type="ECO:0000256" key="4">
    <source>
        <dbReference type="PROSITE-ProRule" id="PRU00335"/>
    </source>
</evidence>
<evidence type="ECO:0000256" key="1">
    <source>
        <dbReference type="ARBA" id="ARBA00023015"/>
    </source>
</evidence>
<protein>
    <submittedName>
        <fullName evidence="6">TetR/AcrR family transcriptional regulator</fullName>
    </submittedName>
</protein>
<dbReference type="InterPro" id="IPR049445">
    <property type="entry name" value="TetR_SbtR-like_C"/>
</dbReference>
<feature type="domain" description="HTH tetR-type" evidence="5">
    <location>
        <begin position="7"/>
        <end position="66"/>
    </location>
</feature>
<dbReference type="Pfam" id="PF21597">
    <property type="entry name" value="TetR_C_43"/>
    <property type="match status" value="1"/>
</dbReference>
<dbReference type="EMBL" id="JBHSBN010000035">
    <property type="protein sequence ID" value="MFC4110176.1"/>
    <property type="molecule type" value="Genomic_DNA"/>
</dbReference>
<feature type="DNA-binding region" description="H-T-H motif" evidence="4">
    <location>
        <begin position="29"/>
        <end position="48"/>
    </location>
</feature>
<dbReference type="InterPro" id="IPR050109">
    <property type="entry name" value="HTH-type_TetR-like_transc_reg"/>
</dbReference>
<keyword evidence="1" id="KW-0805">Transcription regulation</keyword>
<dbReference type="InterPro" id="IPR009057">
    <property type="entry name" value="Homeodomain-like_sf"/>
</dbReference>
<dbReference type="SUPFAM" id="SSF46689">
    <property type="entry name" value="Homeodomain-like"/>
    <property type="match status" value="1"/>
</dbReference>
<proteinExistence type="predicted"/>
<organism evidence="6 7">
    <name type="scientific">Micromonospora zhanjiangensis</name>
    <dbReference type="NCBI Taxonomy" id="1522057"/>
    <lineage>
        <taxon>Bacteria</taxon>
        <taxon>Bacillati</taxon>
        <taxon>Actinomycetota</taxon>
        <taxon>Actinomycetes</taxon>
        <taxon>Micromonosporales</taxon>
        <taxon>Micromonosporaceae</taxon>
        <taxon>Micromonospora</taxon>
    </lineage>
</organism>
<keyword evidence="2 4" id="KW-0238">DNA-binding</keyword>
<evidence type="ECO:0000256" key="3">
    <source>
        <dbReference type="ARBA" id="ARBA00023163"/>
    </source>
</evidence>
<keyword evidence="3" id="KW-0804">Transcription</keyword>
<gene>
    <name evidence="6" type="ORF">ACFOX0_30170</name>
</gene>
<comment type="caution">
    <text evidence="6">The sequence shown here is derived from an EMBL/GenBank/DDBJ whole genome shotgun (WGS) entry which is preliminary data.</text>
</comment>
<dbReference type="Gene3D" id="1.10.357.10">
    <property type="entry name" value="Tetracycline Repressor, domain 2"/>
    <property type="match status" value="1"/>
</dbReference>
<accession>A0ABV8KW28</accession>
<evidence type="ECO:0000313" key="6">
    <source>
        <dbReference type="EMBL" id="MFC4110176.1"/>
    </source>
</evidence>
<dbReference type="InterPro" id="IPR001647">
    <property type="entry name" value="HTH_TetR"/>
</dbReference>
<dbReference type="PANTHER" id="PTHR30055">
    <property type="entry name" value="HTH-TYPE TRANSCRIPTIONAL REGULATOR RUTR"/>
    <property type="match status" value="1"/>
</dbReference>
<dbReference type="Pfam" id="PF00440">
    <property type="entry name" value="TetR_N"/>
    <property type="match status" value="1"/>
</dbReference>
<dbReference type="SUPFAM" id="SSF48498">
    <property type="entry name" value="Tetracyclin repressor-like, C-terminal domain"/>
    <property type="match status" value="1"/>
</dbReference>
<evidence type="ECO:0000313" key="7">
    <source>
        <dbReference type="Proteomes" id="UP001595868"/>
    </source>
</evidence>
<sequence length="214" mass="23638">MLRLDARRNREKILLAARLAFLESGPDASLEEIARRASVGIATLYRRFPTREALIREVVVLTKQELLAEARQAQADQPRAWDALAQFLRRVAIRRLGSLLPVLGGRVEPDQVFYDVRDALIATVRDLIERAQADGDLRSDVGFGDVQVMTNLLSRGVQAPPGPVSDRLTARYTELFLAALRARPDLPALPGESLANGDLEHYLAHLDTAPDKAG</sequence>
<evidence type="ECO:0000259" key="5">
    <source>
        <dbReference type="PROSITE" id="PS50977"/>
    </source>
</evidence>
<reference evidence="7" key="1">
    <citation type="journal article" date="2019" name="Int. J. Syst. Evol. Microbiol.">
        <title>The Global Catalogue of Microorganisms (GCM) 10K type strain sequencing project: providing services to taxonomists for standard genome sequencing and annotation.</title>
        <authorList>
            <consortium name="The Broad Institute Genomics Platform"/>
            <consortium name="The Broad Institute Genome Sequencing Center for Infectious Disease"/>
            <person name="Wu L."/>
            <person name="Ma J."/>
        </authorList>
    </citation>
    <scope>NUCLEOTIDE SEQUENCE [LARGE SCALE GENOMIC DNA]</scope>
    <source>
        <strain evidence="7">2902at01</strain>
    </source>
</reference>
<dbReference type="Proteomes" id="UP001595868">
    <property type="component" value="Unassembled WGS sequence"/>
</dbReference>
<dbReference type="PROSITE" id="PS50977">
    <property type="entry name" value="HTH_TETR_2"/>
    <property type="match status" value="1"/>
</dbReference>